<dbReference type="EMBL" id="QJKJ01000303">
    <property type="protein sequence ID" value="RDY13272.1"/>
    <property type="molecule type" value="Genomic_DNA"/>
</dbReference>
<gene>
    <name evidence="2" type="ORF">CR513_01822</name>
</gene>
<organism evidence="2 3">
    <name type="scientific">Mucuna pruriens</name>
    <name type="common">Velvet bean</name>
    <name type="synonym">Dolichos pruriens</name>
    <dbReference type="NCBI Taxonomy" id="157652"/>
    <lineage>
        <taxon>Eukaryota</taxon>
        <taxon>Viridiplantae</taxon>
        <taxon>Streptophyta</taxon>
        <taxon>Embryophyta</taxon>
        <taxon>Tracheophyta</taxon>
        <taxon>Spermatophyta</taxon>
        <taxon>Magnoliopsida</taxon>
        <taxon>eudicotyledons</taxon>
        <taxon>Gunneridae</taxon>
        <taxon>Pentapetalae</taxon>
        <taxon>rosids</taxon>
        <taxon>fabids</taxon>
        <taxon>Fabales</taxon>
        <taxon>Fabaceae</taxon>
        <taxon>Papilionoideae</taxon>
        <taxon>50 kb inversion clade</taxon>
        <taxon>NPAAA clade</taxon>
        <taxon>indigoferoid/millettioid clade</taxon>
        <taxon>Phaseoleae</taxon>
        <taxon>Mucuna</taxon>
    </lineage>
</organism>
<comment type="caution">
    <text evidence="2">The sequence shown here is derived from an EMBL/GenBank/DDBJ whole genome shotgun (WGS) entry which is preliminary data.</text>
</comment>
<keyword evidence="3" id="KW-1185">Reference proteome</keyword>
<dbReference type="OrthoDB" id="1408464at2759"/>
<dbReference type="PANTHER" id="PTHR48258">
    <property type="entry name" value="DUF4218 DOMAIN-CONTAINING PROTEIN-RELATED"/>
    <property type="match status" value="1"/>
</dbReference>
<feature type="non-terminal residue" evidence="2">
    <location>
        <position position="239"/>
    </location>
</feature>
<name>A0A371IDZ7_MUCPR</name>
<protein>
    <recommendedName>
        <fullName evidence="1">DUF4216 domain-containing protein</fullName>
    </recommendedName>
</protein>
<evidence type="ECO:0000313" key="3">
    <source>
        <dbReference type="Proteomes" id="UP000257109"/>
    </source>
</evidence>
<dbReference type="InterPro" id="IPR025312">
    <property type="entry name" value="DUF4216"/>
</dbReference>
<dbReference type="AlphaFoldDB" id="A0A371IDZ7"/>
<reference evidence="2" key="1">
    <citation type="submission" date="2018-05" db="EMBL/GenBank/DDBJ databases">
        <title>Draft genome of Mucuna pruriens seed.</title>
        <authorList>
            <person name="Nnadi N.E."/>
            <person name="Vos R."/>
            <person name="Hasami M.H."/>
            <person name="Devisetty U.K."/>
            <person name="Aguiy J.C."/>
        </authorList>
    </citation>
    <scope>NUCLEOTIDE SEQUENCE [LARGE SCALE GENOMIC DNA]</scope>
    <source>
        <strain evidence="2">JCA_2017</strain>
    </source>
</reference>
<feature type="domain" description="DUF4216" evidence="1">
    <location>
        <begin position="140"/>
        <end position="192"/>
    </location>
</feature>
<dbReference type="Proteomes" id="UP000257109">
    <property type="component" value="Unassembled WGS sequence"/>
</dbReference>
<accession>A0A371IDZ7</accession>
<evidence type="ECO:0000259" key="1">
    <source>
        <dbReference type="Pfam" id="PF13952"/>
    </source>
</evidence>
<sequence length="239" mass="27562">FIKLPKKEFLGTLKVHEIELREDEGQRKGKSIAHKSFSKVFKLDESFDEVVFIVLNSENNIQDSLLVNLAWGPKRKVESWPMYIINGYKFHTIVWSEGMNSINHGVYVRGTNGQLESNFYGNLSDIIQLEYIDFLIMNTPNIGTKLHNKYEIVEVRATPRYNKAYDPFIFAQQGEQVYYTTYLEGHHGWLVVIKTKARSRIIEQEALYQDDDFVGLQVVLHIDSNVINKSLVDIDGGGE</sequence>
<dbReference type="PANTHER" id="PTHR48258:SF3">
    <property type="entry name" value="FK506-BINDING PROTEIN 4-LIKE ISOFORM X1"/>
    <property type="match status" value="1"/>
</dbReference>
<evidence type="ECO:0000313" key="2">
    <source>
        <dbReference type="EMBL" id="RDY13272.1"/>
    </source>
</evidence>
<dbReference type="Pfam" id="PF13952">
    <property type="entry name" value="DUF4216"/>
    <property type="match status" value="1"/>
</dbReference>
<proteinExistence type="predicted"/>
<feature type="non-terminal residue" evidence="2">
    <location>
        <position position="1"/>
    </location>
</feature>